<dbReference type="InterPro" id="IPR050334">
    <property type="entry name" value="Molybdenum_import_ModC"/>
</dbReference>
<dbReference type="PANTHER" id="PTHR43514:SF11">
    <property type="entry name" value="ABC TRANSPORTER RELATED"/>
    <property type="match status" value="1"/>
</dbReference>
<keyword evidence="2" id="KW-0547">Nucleotide-binding</keyword>
<evidence type="ECO:0000313" key="5">
    <source>
        <dbReference type="EMBL" id="GAA4392320.1"/>
    </source>
</evidence>
<name>A0ABP8JL75_9MICO</name>
<evidence type="ECO:0000313" key="6">
    <source>
        <dbReference type="Proteomes" id="UP001500642"/>
    </source>
</evidence>
<evidence type="ECO:0000256" key="2">
    <source>
        <dbReference type="ARBA" id="ARBA00022741"/>
    </source>
</evidence>
<dbReference type="GO" id="GO:0005524">
    <property type="term" value="F:ATP binding"/>
    <property type="evidence" value="ECO:0007669"/>
    <property type="project" value="UniProtKB-KW"/>
</dbReference>
<gene>
    <name evidence="5" type="ORF">GCM10023167_20420</name>
</gene>
<reference evidence="6" key="1">
    <citation type="journal article" date="2019" name="Int. J. Syst. Evol. Microbiol.">
        <title>The Global Catalogue of Microorganisms (GCM) 10K type strain sequencing project: providing services to taxonomists for standard genome sequencing and annotation.</title>
        <authorList>
            <consortium name="The Broad Institute Genomics Platform"/>
            <consortium name="The Broad Institute Genome Sequencing Center for Infectious Disease"/>
            <person name="Wu L."/>
            <person name="Ma J."/>
        </authorList>
    </citation>
    <scope>NUCLEOTIDE SEQUENCE [LARGE SCALE GENOMIC DNA]</scope>
    <source>
        <strain evidence="6">JCM 17808</strain>
    </source>
</reference>
<dbReference type="SMART" id="SM00382">
    <property type="entry name" value="AAA"/>
    <property type="match status" value="1"/>
</dbReference>
<accession>A0ABP8JL75</accession>
<dbReference type="Pfam" id="PF00005">
    <property type="entry name" value="ABC_tran"/>
    <property type="match status" value="1"/>
</dbReference>
<dbReference type="PROSITE" id="PS50893">
    <property type="entry name" value="ABC_TRANSPORTER_2"/>
    <property type="match status" value="1"/>
</dbReference>
<organism evidence="5 6">
    <name type="scientific">Brevibacterium pityocampae</name>
    <dbReference type="NCBI Taxonomy" id="506594"/>
    <lineage>
        <taxon>Bacteria</taxon>
        <taxon>Bacillati</taxon>
        <taxon>Actinomycetota</taxon>
        <taxon>Actinomycetes</taxon>
        <taxon>Micrococcales</taxon>
        <taxon>Brevibacteriaceae</taxon>
        <taxon>Brevibacterium</taxon>
    </lineage>
</organism>
<keyword evidence="1" id="KW-0813">Transport</keyword>
<dbReference type="CDD" id="cd03225">
    <property type="entry name" value="ABC_cobalt_CbiO_domain1"/>
    <property type="match status" value="1"/>
</dbReference>
<keyword evidence="3 5" id="KW-0067">ATP-binding</keyword>
<dbReference type="EMBL" id="BAABGL010000015">
    <property type="protein sequence ID" value="GAA4392320.1"/>
    <property type="molecule type" value="Genomic_DNA"/>
</dbReference>
<proteinExistence type="predicted"/>
<dbReference type="Gene3D" id="3.40.50.300">
    <property type="entry name" value="P-loop containing nucleotide triphosphate hydrolases"/>
    <property type="match status" value="1"/>
</dbReference>
<dbReference type="PANTHER" id="PTHR43514">
    <property type="entry name" value="ABC TRANSPORTER I FAMILY MEMBER 10"/>
    <property type="match status" value="1"/>
</dbReference>
<feature type="domain" description="ABC transporter" evidence="4">
    <location>
        <begin position="11"/>
        <end position="242"/>
    </location>
</feature>
<protein>
    <submittedName>
        <fullName evidence="5">ABC transporter ATP-binding protein</fullName>
    </submittedName>
</protein>
<dbReference type="InterPro" id="IPR003593">
    <property type="entry name" value="AAA+_ATPase"/>
</dbReference>
<keyword evidence="6" id="KW-1185">Reference proteome</keyword>
<dbReference type="InterPro" id="IPR003439">
    <property type="entry name" value="ABC_transporter-like_ATP-bd"/>
</dbReference>
<dbReference type="InterPro" id="IPR015856">
    <property type="entry name" value="ABC_transpr_CbiO/EcfA_su"/>
</dbReference>
<dbReference type="SUPFAM" id="SSF52540">
    <property type="entry name" value="P-loop containing nucleoside triphosphate hydrolases"/>
    <property type="match status" value="1"/>
</dbReference>
<dbReference type="InterPro" id="IPR027417">
    <property type="entry name" value="P-loop_NTPase"/>
</dbReference>
<sequence>MIALDAVGVGVRDTGADSRTPVHRQILHDITLRLDAPVVSIIGANGSGKSTLLQLLNGLVLPDTGRVRVDGLDPVTHGPEVRRRVGFVFTDPAAQLVMPTVIEDVELSLRRTVRRPGPRRERALAVLAELGVAELARRSVYELSGGQRQLVALASVLAVDPQILVLDEPTTLLDLRNRELLRDTLRGLVARRGMRLVVSTHDLEVAADAAHTVLIDDGRVAAEGPPAEVIAEYRRRAAGERGVRP</sequence>
<dbReference type="RefSeq" id="WP_345031887.1">
    <property type="nucleotide sequence ID" value="NZ_BAABGL010000015.1"/>
</dbReference>
<evidence type="ECO:0000256" key="1">
    <source>
        <dbReference type="ARBA" id="ARBA00022448"/>
    </source>
</evidence>
<dbReference type="PROSITE" id="PS00211">
    <property type="entry name" value="ABC_TRANSPORTER_1"/>
    <property type="match status" value="1"/>
</dbReference>
<dbReference type="Proteomes" id="UP001500642">
    <property type="component" value="Unassembled WGS sequence"/>
</dbReference>
<evidence type="ECO:0000256" key="3">
    <source>
        <dbReference type="ARBA" id="ARBA00022840"/>
    </source>
</evidence>
<comment type="caution">
    <text evidence="5">The sequence shown here is derived from an EMBL/GenBank/DDBJ whole genome shotgun (WGS) entry which is preliminary data.</text>
</comment>
<dbReference type="InterPro" id="IPR017871">
    <property type="entry name" value="ABC_transporter-like_CS"/>
</dbReference>
<evidence type="ECO:0000259" key="4">
    <source>
        <dbReference type="PROSITE" id="PS50893"/>
    </source>
</evidence>